<dbReference type="Gene3D" id="2.40.50.140">
    <property type="entry name" value="Nucleic acid-binding proteins"/>
    <property type="match status" value="1"/>
</dbReference>
<gene>
    <name evidence="9" type="primary">rho</name>
    <name evidence="13" type="ORF">BBW65_00870</name>
</gene>
<dbReference type="InterPro" id="IPR011112">
    <property type="entry name" value="Rho-like_N"/>
</dbReference>
<dbReference type="Pfam" id="PF07498">
    <property type="entry name" value="Rho_N"/>
    <property type="match status" value="1"/>
</dbReference>
<evidence type="ECO:0000256" key="5">
    <source>
        <dbReference type="ARBA" id="ARBA00022840"/>
    </source>
</evidence>
<keyword evidence="5 9" id="KW-0067">ATP-binding</keyword>
<evidence type="ECO:0000256" key="9">
    <source>
        <dbReference type="HAMAP-Rule" id="MF_01884"/>
    </source>
</evidence>
<evidence type="ECO:0000256" key="3">
    <source>
        <dbReference type="ARBA" id="ARBA00022801"/>
    </source>
</evidence>
<dbReference type="GO" id="GO:0005524">
    <property type="term" value="F:ATP binding"/>
    <property type="evidence" value="ECO:0007669"/>
    <property type="project" value="UniProtKB-UniRule"/>
</dbReference>
<evidence type="ECO:0000256" key="1">
    <source>
        <dbReference type="ARBA" id="ARBA00022472"/>
    </source>
</evidence>
<dbReference type="InterPro" id="IPR027417">
    <property type="entry name" value="P-loop_NTPase"/>
</dbReference>
<dbReference type="InterPro" id="IPR004665">
    <property type="entry name" value="Term_rho"/>
</dbReference>
<keyword evidence="14" id="KW-1185">Reference proteome</keyword>
<dbReference type="RefSeq" id="WP_066338475.1">
    <property type="nucleotide sequence ID" value="NZ_CP016503.1"/>
</dbReference>
<comment type="subunit">
    <text evidence="9">Homohexamer. The homohexamer assembles into an open ring structure.</text>
</comment>
<keyword evidence="8 9" id="KW-0804">Transcription</keyword>
<reference evidence="14" key="1">
    <citation type="submission" date="2016-07" db="EMBL/GenBank/DDBJ databases">
        <authorList>
            <person name="Florea S."/>
            <person name="Webb J.S."/>
            <person name="Jaromczyk J."/>
            <person name="Schardl C.L."/>
        </authorList>
    </citation>
    <scope>NUCLEOTIDE SEQUENCE [LARGE SCALE GENOMIC DNA]</scope>
    <source>
        <strain evidence="14">MIT 01-6242</strain>
    </source>
</reference>
<dbReference type="NCBIfam" id="TIGR00767">
    <property type="entry name" value="rho"/>
    <property type="match status" value="1"/>
</dbReference>
<comment type="function">
    <text evidence="9">Facilitates transcription termination by a mechanism that involves Rho binding to the nascent RNA, activation of Rho's RNA-dependent ATPase activity, and release of the mRNA from the DNA template.</text>
</comment>
<dbReference type="InterPro" id="IPR000194">
    <property type="entry name" value="ATPase_F1/V1/A1_a/bsu_nucl-bd"/>
</dbReference>
<dbReference type="SMART" id="SM00382">
    <property type="entry name" value="AAA"/>
    <property type="match status" value="1"/>
</dbReference>
<dbReference type="CDD" id="cd01128">
    <property type="entry name" value="rho_factor_C"/>
    <property type="match status" value="1"/>
</dbReference>
<feature type="binding site" evidence="9">
    <location>
        <begin position="196"/>
        <end position="201"/>
    </location>
    <ligand>
        <name>ATP</name>
        <dbReference type="ChEBI" id="CHEBI:30616"/>
    </ligand>
</feature>
<keyword evidence="1 9" id="KW-0806">Transcription termination</keyword>
<dbReference type="InterPro" id="IPR011129">
    <property type="entry name" value="CSD"/>
</dbReference>
<evidence type="ECO:0000256" key="4">
    <source>
        <dbReference type="ARBA" id="ARBA00022806"/>
    </source>
</evidence>
<proteinExistence type="inferred from homology"/>
<evidence type="ECO:0000256" key="6">
    <source>
        <dbReference type="ARBA" id="ARBA00022884"/>
    </source>
</evidence>
<feature type="binding site" evidence="9">
    <location>
        <position position="227"/>
    </location>
    <ligand>
        <name>ATP</name>
        <dbReference type="ChEBI" id="CHEBI:30616"/>
    </ligand>
</feature>
<dbReference type="SUPFAM" id="SSF68912">
    <property type="entry name" value="Rho N-terminal domain-like"/>
    <property type="match status" value="1"/>
</dbReference>
<dbReference type="EMBL" id="CP016503">
    <property type="protein sequence ID" value="ANV97454.1"/>
    <property type="molecule type" value="Genomic_DNA"/>
</dbReference>
<dbReference type="GO" id="GO:0008186">
    <property type="term" value="F:ATP-dependent activity, acting on RNA"/>
    <property type="evidence" value="ECO:0007669"/>
    <property type="project" value="UniProtKB-UniRule"/>
</dbReference>
<dbReference type="AlphaFoldDB" id="A0A1B1U3U2"/>
<dbReference type="CDD" id="cd04459">
    <property type="entry name" value="Rho_CSD"/>
    <property type="match status" value="1"/>
</dbReference>
<dbReference type="GO" id="GO:0005829">
    <property type="term" value="C:cytosol"/>
    <property type="evidence" value="ECO:0007669"/>
    <property type="project" value="UniProtKB-ARBA"/>
</dbReference>
<dbReference type="GO" id="GO:0006353">
    <property type="term" value="P:DNA-templated transcription termination"/>
    <property type="evidence" value="ECO:0007669"/>
    <property type="project" value="UniProtKB-UniRule"/>
</dbReference>
<comment type="similarity">
    <text evidence="9 11">Belongs to the Rho family.</text>
</comment>
<evidence type="ECO:0000313" key="13">
    <source>
        <dbReference type="EMBL" id="ANV97454.1"/>
    </source>
</evidence>
<feature type="domain" description="Rho RNA-BD" evidence="12">
    <location>
        <begin position="66"/>
        <end position="141"/>
    </location>
</feature>
<organism evidence="13 14">
    <name type="scientific">Helicobacter enhydrae</name>
    <dbReference type="NCBI Taxonomy" id="222136"/>
    <lineage>
        <taxon>Bacteria</taxon>
        <taxon>Pseudomonadati</taxon>
        <taxon>Campylobacterota</taxon>
        <taxon>Epsilonproteobacteria</taxon>
        <taxon>Campylobacterales</taxon>
        <taxon>Helicobacteraceae</taxon>
        <taxon>Helicobacter</taxon>
    </lineage>
</organism>
<dbReference type="KEGG" id="het:BBW65_00870"/>
<keyword evidence="2 9" id="KW-0547">Nucleotide-binding</keyword>
<dbReference type="PANTHER" id="PTHR46425">
    <property type="entry name" value="TRANSCRIPTION TERMINATION FACTOR RHO"/>
    <property type="match status" value="1"/>
</dbReference>
<evidence type="ECO:0000256" key="2">
    <source>
        <dbReference type="ARBA" id="ARBA00022741"/>
    </source>
</evidence>
<dbReference type="SMART" id="SM00357">
    <property type="entry name" value="CSP"/>
    <property type="match status" value="1"/>
</dbReference>
<dbReference type="SUPFAM" id="SSF52540">
    <property type="entry name" value="P-loop containing nucleoside triphosphate hydrolases"/>
    <property type="match status" value="1"/>
</dbReference>
<evidence type="ECO:0000256" key="7">
    <source>
        <dbReference type="ARBA" id="ARBA00023015"/>
    </source>
</evidence>
<evidence type="ECO:0000256" key="8">
    <source>
        <dbReference type="ARBA" id="ARBA00023163"/>
    </source>
</evidence>
<dbReference type="Proteomes" id="UP000092884">
    <property type="component" value="Chromosome"/>
</dbReference>
<evidence type="ECO:0000256" key="11">
    <source>
        <dbReference type="PROSITE-ProRule" id="PRU01203"/>
    </source>
</evidence>
<keyword evidence="3 9" id="KW-0378">Hydrolase</keyword>
<keyword evidence="7 9" id="KW-0805">Transcription regulation</keyword>
<dbReference type="InterPro" id="IPR003593">
    <property type="entry name" value="AAA+_ATPase"/>
</dbReference>
<dbReference type="SMART" id="SM00959">
    <property type="entry name" value="Rho_N"/>
    <property type="match status" value="1"/>
</dbReference>
<name>A0A1B1U3U2_9HELI</name>
<sequence>MASPKENKNSRTHTPVEGYRIEELRSKPVTELTKIAKTMGIENPQEYRRQDLIFEILKNQVNQGGYILFTGILELSHEGYGFLRGIDGNFADSQNDTYVSQSQIRKFALRNGDIVTGQVRSPKDQERYYALLKIEAVNYLSIEEVKNRPLFDNLTPLFPLEQLRLEYNPMKVTGRMLDLFSPIGKGQRALIVAPPRTGKTELMKELAHGISENHPEVKLMVLLVDERPEEVTDMERSIRGQVFSSTFDLPSSNHIRVAELVIERAKRMVEMGEDVVILLDSITRLARAYNGATPSSGKVLSGGVDANALHKPKRFFGAARNIEQGGSLTIIATALIETGSRMDEVIFEEFKGTGNSEIVLARNIADRRIYPAFDILKSGTRKDDLLLGKEKLTKVWMLRNVMQQMDDIEALSFIYAKMQKTKDNEEFLNLMNEKE</sequence>
<dbReference type="STRING" id="222136.BBW65_00870"/>
<protein>
    <recommendedName>
        <fullName evidence="9 10">Transcription termination factor Rho</fullName>
        <ecNumber evidence="9 10">3.6.4.-</ecNumber>
    </recommendedName>
    <alternativeName>
        <fullName evidence="9">ATP-dependent helicase Rho</fullName>
    </alternativeName>
</protein>
<dbReference type="InterPro" id="IPR012340">
    <property type="entry name" value="NA-bd_OB-fold"/>
</dbReference>
<dbReference type="SUPFAM" id="SSF50249">
    <property type="entry name" value="Nucleic acid-binding proteins"/>
    <property type="match status" value="1"/>
</dbReference>
<dbReference type="Pfam" id="PF00006">
    <property type="entry name" value="ATP-synt_ab"/>
    <property type="match status" value="1"/>
</dbReference>
<dbReference type="GO" id="GO:0016787">
    <property type="term" value="F:hydrolase activity"/>
    <property type="evidence" value="ECO:0007669"/>
    <property type="project" value="UniProtKB-KW"/>
</dbReference>
<evidence type="ECO:0000313" key="14">
    <source>
        <dbReference type="Proteomes" id="UP000092884"/>
    </source>
</evidence>
<dbReference type="InterPro" id="IPR041703">
    <property type="entry name" value="Rho_factor_ATP-bd"/>
</dbReference>
<feature type="binding site" evidence="9">
    <location>
        <begin position="184"/>
        <end position="189"/>
    </location>
    <ligand>
        <name>ATP</name>
        <dbReference type="ChEBI" id="CHEBI:30616"/>
    </ligand>
</feature>
<keyword evidence="6 9" id="KW-0694">RNA-binding</keyword>
<dbReference type="GO" id="GO:0003723">
    <property type="term" value="F:RNA binding"/>
    <property type="evidence" value="ECO:0007669"/>
    <property type="project" value="UniProtKB-UniRule"/>
</dbReference>
<dbReference type="GO" id="GO:0004386">
    <property type="term" value="F:helicase activity"/>
    <property type="evidence" value="ECO:0007669"/>
    <property type="project" value="UniProtKB-UniRule"/>
</dbReference>
<accession>A0A1B1U3U2</accession>
<dbReference type="InterPro" id="IPR011113">
    <property type="entry name" value="Rho_RNA-bd"/>
</dbReference>
<dbReference type="Gene3D" id="3.40.50.300">
    <property type="entry name" value="P-loop containing nucleotide triphosphate hydrolases"/>
    <property type="match status" value="1"/>
</dbReference>
<dbReference type="Pfam" id="PF07497">
    <property type="entry name" value="Rho_RNA_bind"/>
    <property type="match status" value="1"/>
</dbReference>
<dbReference type="NCBIfam" id="NF006886">
    <property type="entry name" value="PRK09376.1"/>
    <property type="match status" value="1"/>
</dbReference>
<dbReference type="OrthoDB" id="9805197at2"/>
<keyword evidence="4 9" id="KW-0347">Helicase</keyword>
<comment type="caution">
    <text evidence="9">Lacks conserved residue(s) required for the propagation of feature annotation.</text>
</comment>
<dbReference type="Gene3D" id="1.10.720.10">
    <property type="match status" value="1"/>
</dbReference>
<dbReference type="HAMAP" id="MF_01884">
    <property type="entry name" value="Rho"/>
    <property type="match status" value="1"/>
</dbReference>
<dbReference type="EC" id="3.6.4.-" evidence="9 10"/>
<evidence type="ECO:0000259" key="12">
    <source>
        <dbReference type="PROSITE" id="PS51856"/>
    </source>
</evidence>
<evidence type="ECO:0000256" key="10">
    <source>
        <dbReference type="NCBIfam" id="TIGR00767"/>
    </source>
</evidence>
<dbReference type="PANTHER" id="PTHR46425:SF1">
    <property type="entry name" value="TRANSCRIPTION TERMINATION FACTOR RHO"/>
    <property type="match status" value="1"/>
</dbReference>
<dbReference type="InterPro" id="IPR036269">
    <property type="entry name" value="Rho_N_sf"/>
</dbReference>
<dbReference type="PROSITE" id="PS51856">
    <property type="entry name" value="RHO_RNA_BD"/>
    <property type="match status" value="1"/>
</dbReference>